<dbReference type="OrthoDB" id="155099at2"/>
<evidence type="ECO:0000259" key="8">
    <source>
        <dbReference type="PROSITE" id="PS50035"/>
    </source>
</evidence>
<feature type="transmembrane region" description="Helical" evidence="7">
    <location>
        <begin position="16"/>
        <end position="37"/>
    </location>
</feature>
<dbReference type="InterPro" id="IPR001736">
    <property type="entry name" value="PLipase_D/transphosphatidylase"/>
</dbReference>
<keyword evidence="7" id="KW-1133">Transmembrane helix</keyword>
<feature type="domain" description="PLD phosphodiesterase" evidence="8">
    <location>
        <begin position="402"/>
        <end position="429"/>
    </location>
</feature>
<reference evidence="9 10" key="1">
    <citation type="submission" date="2012-05" db="EMBL/GenBank/DDBJ databases">
        <title>Finished chromosome of genome of Chamaesiphon sp. PCC 6605.</title>
        <authorList>
            <consortium name="US DOE Joint Genome Institute"/>
            <person name="Gugger M."/>
            <person name="Coursin T."/>
            <person name="Rippka R."/>
            <person name="Tandeau De Marsac N."/>
            <person name="Huntemann M."/>
            <person name="Wei C.-L."/>
            <person name="Han J."/>
            <person name="Detter J.C."/>
            <person name="Han C."/>
            <person name="Tapia R."/>
            <person name="Chen A."/>
            <person name="Kyrpides N."/>
            <person name="Mavromatis K."/>
            <person name="Markowitz V."/>
            <person name="Szeto E."/>
            <person name="Ivanova N."/>
            <person name="Pagani I."/>
            <person name="Pati A."/>
            <person name="Goodwin L."/>
            <person name="Nordberg H.P."/>
            <person name="Cantor M.N."/>
            <person name="Hua S.X."/>
            <person name="Woyke T."/>
            <person name="Kerfeld C.A."/>
        </authorList>
    </citation>
    <scope>NUCLEOTIDE SEQUENCE [LARGE SCALE GENOMIC DNA]</scope>
    <source>
        <strain evidence="10">ATCC 27169 / PCC 6605</strain>
    </source>
</reference>
<keyword evidence="7" id="KW-0472">Membrane</keyword>
<name>K9UMM3_CHAP6</name>
<accession>K9UMM3</accession>
<dbReference type="CDD" id="cd09116">
    <property type="entry name" value="PLDc_Nuc_like"/>
    <property type="match status" value="1"/>
</dbReference>
<comment type="similarity">
    <text evidence="2">Belongs to the phospholipase D family.</text>
</comment>
<dbReference type="EC" id="3.1.4.4" evidence="3"/>
<keyword evidence="5" id="KW-0442">Lipid degradation</keyword>
<dbReference type="CDD" id="cd09173">
    <property type="entry name" value="PLDc_Nuc_like_unchar1_2"/>
    <property type="match status" value="1"/>
</dbReference>
<proteinExistence type="inferred from homology"/>
<dbReference type="GO" id="GO:0016042">
    <property type="term" value="P:lipid catabolic process"/>
    <property type="evidence" value="ECO:0007669"/>
    <property type="project" value="UniProtKB-KW"/>
</dbReference>
<evidence type="ECO:0000256" key="7">
    <source>
        <dbReference type="SAM" id="Phobius"/>
    </source>
</evidence>
<dbReference type="Proteomes" id="UP000010366">
    <property type="component" value="Chromosome"/>
</dbReference>
<evidence type="ECO:0000256" key="1">
    <source>
        <dbReference type="ARBA" id="ARBA00000798"/>
    </source>
</evidence>
<evidence type="ECO:0000256" key="3">
    <source>
        <dbReference type="ARBA" id="ARBA00012027"/>
    </source>
</evidence>
<organism evidence="9 10">
    <name type="scientific">Chamaesiphon minutus (strain ATCC 27169 / PCC 6605)</name>
    <dbReference type="NCBI Taxonomy" id="1173020"/>
    <lineage>
        <taxon>Bacteria</taxon>
        <taxon>Bacillati</taxon>
        <taxon>Cyanobacteriota</taxon>
        <taxon>Cyanophyceae</taxon>
        <taxon>Gomontiellales</taxon>
        <taxon>Chamaesiphonaceae</taxon>
        <taxon>Chamaesiphon</taxon>
    </lineage>
</organism>
<keyword evidence="6" id="KW-0443">Lipid metabolism</keyword>
<dbReference type="SMART" id="SM00155">
    <property type="entry name" value="PLDc"/>
    <property type="match status" value="2"/>
</dbReference>
<dbReference type="KEGG" id="cmp:Cha6605_5181"/>
<dbReference type="InterPro" id="IPR025202">
    <property type="entry name" value="PLD-like_dom"/>
</dbReference>
<gene>
    <name evidence="9" type="ORF">Cha6605_5181</name>
</gene>
<feature type="domain" description="PLD phosphodiesterase" evidence="8">
    <location>
        <begin position="201"/>
        <end position="228"/>
    </location>
</feature>
<dbReference type="eggNOG" id="COG1502">
    <property type="taxonomic scope" value="Bacteria"/>
</dbReference>
<dbReference type="EMBL" id="CP003600">
    <property type="protein sequence ID" value="AFY96075.1"/>
    <property type="molecule type" value="Genomic_DNA"/>
</dbReference>
<dbReference type="PATRIC" id="fig|1173020.3.peg.5949"/>
<sequence>MKFRHSSSAEGTSHSSLLYSLALGSLGVAIFSGYWFWFRSQSRAQPNLPPLSQDESIQVYFNHDRSVEFTEPYRRKTRRGIDLAAKLIAAIESSQSQIDIAVQEFKLPNIAQALAAKSQAGVKVRIILEHNYSRSLSELTAAEIDGLTARARDRYGEYQKLVDIDGNGTLSQEEINQRDALAILRNAKIAILNDTADGSKGSGLMHHKFMVVDGRRVLVTSANWTMSDVYGDFRHPESEGNQNNLVQLESSELAAAFTNEFNLMWGDGTPNNSSSQFKARKPARLPFEVSVGTTRVSVQFSPTSKQQAWEDSSNGSIGKWLGSSTQQVDLALFVFSEPGLASILQAQSQRGVKVQGLIDREFAYRDYSSALTLMGVDGRNICQAATTSAQPLATIGIPTLPTGDLLHHKFAVIDRRTVITGSHNWSNAANYSNDETLLVIQNNPTVAAHFDREFERLYEGVVVGLPARLKSKRCG</sequence>
<comment type="catalytic activity">
    <reaction evidence="1">
        <text>a 1,2-diacyl-sn-glycero-3-phosphocholine + H2O = a 1,2-diacyl-sn-glycero-3-phosphate + choline + H(+)</text>
        <dbReference type="Rhea" id="RHEA:14445"/>
        <dbReference type="ChEBI" id="CHEBI:15354"/>
        <dbReference type="ChEBI" id="CHEBI:15377"/>
        <dbReference type="ChEBI" id="CHEBI:15378"/>
        <dbReference type="ChEBI" id="CHEBI:57643"/>
        <dbReference type="ChEBI" id="CHEBI:58608"/>
        <dbReference type="EC" id="3.1.4.4"/>
    </reaction>
</comment>
<dbReference type="RefSeq" id="WP_015162159.1">
    <property type="nucleotide sequence ID" value="NC_019697.1"/>
</dbReference>
<evidence type="ECO:0000256" key="6">
    <source>
        <dbReference type="ARBA" id="ARBA00023098"/>
    </source>
</evidence>
<dbReference type="Pfam" id="PF13091">
    <property type="entry name" value="PLDc_2"/>
    <property type="match status" value="2"/>
</dbReference>
<evidence type="ECO:0000256" key="4">
    <source>
        <dbReference type="ARBA" id="ARBA00022801"/>
    </source>
</evidence>
<dbReference type="GO" id="GO:0016891">
    <property type="term" value="F:RNA endonuclease activity producing 5'-phosphomonoesters, hydrolytic mechanism"/>
    <property type="evidence" value="ECO:0007669"/>
    <property type="project" value="TreeGrafter"/>
</dbReference>
<protein>
    <recommendedName>
        <fullName evidence="3">phospholipase D</fullName>
        <ecNumber evidence="3">3.1.4.4</ecNumber>
    </recommendedName>
</protein>
<dbReference type="InterPro" id="IPR051406">
    <property type="entry name" value="PLD_domain"/>
</dbReference>
<dbReference type="PANTHER" id="PTHR43856:SF1">
    <property type="entry name" value="MITOCHONDRIAL CARDIOLIPIN HYDROLASE"/>
    <property type="match status" value="1"/>
</dbReference>
<dbReference type="GO" id="GO:0004630">
    <property type="term" value="F:phospholipase D activity"/>
    <property type="evidence" value="ECO:0007669"/>
    <property type="project" value="UniProtKB-EC"/>
</dbReference>
<dbReference type="PROSITE" id="PS00018">
    <property type="entry name" value="EF_HAND_1"/>
    <property type="match status" value="1"/>
</dbReference>
<evidence type="ECO:0000313" key="9">
    <source>
        <dbReference type="EMBL" id="AFY96075.1"/>
    </source>
</evidence>
<dbReference type="GO" id="GO:0006793">
    <property type="term" value="P:phosphorus metabolic process"/>
    <property type="evidence" value="ECO:0007669"/>
    <property type="project" value="UniProtKB-ARBA"/>
</dbReference>
<keyword evidence="4" id="KW-0378">Hydrolase</keyword>
<dbReference type="InterPro" id="IPR018247">
    <property type="entry name" value="EF_Hand_1_Ca_BS"/>
</dbReference>
<dbReference type="HOGENOM" id="CLU_038899_0_0_3"/>
<dbReference type="STRING" id="1173020.Cha6605_5181"/>
<dbReference type="AlphaFoldDB" id="K9UMM3"/>
<evidence type="ECO:0000256" key="2">
    <source>
        <dbReference type="ARBA" id="ARBA00008664"/>
    </source>
</evidence>
<evidence type="ECO:0000313" key="10">
    <source>
        <dbReference type="Proteomes" id="UP000010366"/>
    </source>
</evidence>
<evidence type="ECO:0000256" key="5">
    <source>
        <dbReference type="ARBA" id="ARBA00022963"/>
    </source>
</evidence>
<keyword evidence="7" id="KW-0812">Transmembrane</keyword>
<dbReference type="Gene3D" id="3.30.870.10">
    <property type="entry name" value="Endonuclease Chain A"/>
    <property type="match status" value="2"/>
</dbReference>
<dbReference type="SUPFAM" id="SSF56024">
    <property type="entry name" value="Phospholipase D/nuclease"/>
    <property type="match status" value="2"/>
</dbReference>
<keyword evidence="10" id="KW-1185">Reference proteome</keyword>
<dbReference type="PANTHER" id="PTHR43856">
    <property type="entry name" value="CARDIOLIPIN HYDROLASE"/>
    <property type="match status" value="1"/>
</dbReference>
<dbReference type="PROSITE" id="PS50035">
    <property type="entry name" value="PLD"/>
    <property type="match status" value="2"/>
</dbReference>